<evidence type="ECO:0000313" key="1">
    <source>
        <dbReference type="EMBL" id="OHB04771.1"/>
    </source>
</evidence>
<accession>A0A1G2U5K4</accession>
<comment type="caution">
    <text evidence="1">The sequence shown here is derived from an EMBL/GenBank/DDBJ whole genome shotgun (WGS) entry which is preliminary data.</text>
</comment>
<dbReference type="AlphaFoldDB" id="A0A1G2U5K4"/>
<organism evidence="1 2">
    <name type="scientific">Candidatus Zambryskibacteria bacterium RIFCSPLOWO2_01_FULL_43_17</name>
    <dbReference type="NCBI Taxonomy" id="1802760"/>
    <lineage>
        <taxon>Bacteria</taxon>
        <taxon>Candidatus Zambryskiibacteriota</taxon>
    </lineage>
</organism>
<dbReference type="Proteomes" id="UP000179283">
    <property type="component" value="Unassembled WGS sequence"/>
</dbReference>
<evidence type="ECO:0000313" key="2">
    <source>
        <dbReference type="Proteomes" id="UP000179283"/>
    </source>
</evidence>
<reference evidence="1 2" key="1">
    <citation type="journal article" date="2016" name="Nat. Commun.">
        <title>Thousands of microbial genomes shed light on interconnected biogeochemical processes in an aquifer system.</title>
        <authorList>
            <person name="Anantharaman K."/>
            <person name="Brown C.T."/>
            <person name="Hug L.A."/>
            <person name="Sharon I."/>
            <person name="Castelle C.J."/>
            <person name="Probst A.J."/>
            <person name="Thomas B.C."/>
            <person name="Singh A."/>
            <person name="Wilkins M.J."/>
            <person name="Karaoz U."/>
            <person name="Brodie E.L."/>
            <person name="Williams K.H."/>
            <person name="Hubbard S.S."/>
            <person name="Banfield J.F."/>
        </authorList>
    </citation>
    <scope>NUCLEOTIDE SEQUENCE [LARGE SCALE GENOMIC DNA]</scope>
</reference>
<protein>
    <submittedName>
        <fullName evidence="1">Uncharacterized protein</fullName>
    </submittedName>
</protein>
<sequence length="166" mass="18336">MKRYTNLIFALSFLACSSDKLTSPETAIPTKFVSTVEQAVVDNSHTTQTLPIVWANVCGWGDLTGLVTIRTKTQTRNSDGVEVVREHQIQHGALADVVGHGFIFHAKSSYVQVMQMADGSYEVTSRTEYHVVSKGPSANQRVTVILGLRYKDGIFTVLFTYVDSCM</sequence>
<name>A0A1G2U5K4_9BACT</name>
<dbReference type="EMBL" id="MHWD01000005">
    <property type="protein sequence ID" value="OHB04771.1"/>
    <property type="molecule type" value="Genomic_DNA"/>
</dbReference>
<proteinExistence type="predicted"/>
<gene>
    <name evidence="1" type="ORF">A2920_00690</name>
</gene>
<dbReference type="PROSITE" id="PS51257">
    <property type="entry name" value="PROKAR_LIPOPROTEIN"/>
    <property type="match status" value="1"/>
</dbReference>